<dbReference type="AlphaFoldDB" id="A0A7J6V2Z9"/>
<accession>A0A7J6V2Z9</accession>
<evidence type="ECO:0000313" key="1">
    <source>
        <dbReference type="EMBL" id="KAF5179187.1"/>
    </source>
</evidence>
<dbReference type="Proteomes" id="UP000554482">
    <property type="component" value="Unassembled WGS sequence"/>
</dbReference>
<proteinExistence type="predicted"/>
<gene>
    <name evidence="1" type="ORF">FRX31_031227</name>
</gene>
<organism evidence="1 2">
    <name type="scientific">Thalictrum thalictroides</name>
    <name type="common">Rue-anemone</name>
    <name type="synonym">Anemone thalictroides</name>
    <dbReference type="NCBI Taxonomy" id="46969"/>
    <lineage>
        <taxon>Eukaryota</taxon>
        <taxon>Viridiplantae</taxon>
        <taxon>Streptophyta</taxon>
        <taxon>Embryophyta</taxon>
        <taxon>Tracheophyta</taxon>
        <taxon>Spermatophyta</taxon>
        <taxon>Magnoliopsida</taxon>
        <taxon>Ranunculales</taxon>
        <taxon>Ranunculaceae</taxon>
        <taxon>Thalictroideae</taxon>
        <taxon>Thalictrum</taxon>
    </lineage>
</organism>
<dbReference type="EMBL" id="JABWDY010039141">
    <property type="protein sequence ID" value="KAF5179187.1"/>
    <property type="molecule type" value="Genomic_DNA"/>
</dbReference>
<reference evidence="1 2" key="1">
    <citation type="submission" date="2020-06" db="EMBL/GenBank/DDBJ databases">
        <title>Transcriptomic and genomic resources for Thalictrum thalictroides and T. hernandezii: Facilitating candidate gene discovery in an emerging model plant lineage.</title>
        <authorList>
            <person name="Arias T."/>
            <person name="Riano-Pachon D.M."/>
            <person name="Di Stilio V.S."/>
        </authorList>
    </citation>
    <scope>NUCLEOTIDE SEQUENCE [LARGE SCALE GENOMIC DNA]</scope>
    <source>
        <strain evidence="2">cv. WT478/WT964</strain>
        <tissue evidence="1">Leaves</tissue>
    </source>
</reference>
<name>A0A7J6V2Z9_THATH</name>
<protein>
    <submittedName>
        <fullName evidence="1">Uncharacterized protein</fullName>
    </submittedName>
</protein>
<evidence type="ECO:0000313" key="2">
    <source>
        <dbReference type="Proteomes" id="UP000554482"/>
    </source>
</evidence>
<sequence length="68" mass="7346">MKNSPMTVISTLAREQMLQGCTSLVPPLPVAGDYLTTGPESSIFFPVARHLPSNALCVPHPLAVNWEI</sequence>
<keyword evidence="2" id="KW-1185">Reference proteome</keyword>
<comment type="caution">
    <text evidence="1">The sequence shown here is derived from an EMBL/GenBank/DDBJ whole genome shotgun (WGS) entry which is preliminary data.</text>
</comment>